<reference evidence="2 3" key="1">
    <citation type="submission" date="2024-07" db="EMBL/GenBank/DDBJ databases">
        <authorList>
            <person name="Akdeniz Z."/>
        </authorList>
    </citation>
    <scope>NUCLEOTIDE SEQUENCE [LARGE SCALE GENOMIC DNA]</scope>
</reference>
<dbReference type="Proteomes" id="UP001642409">
    <property type="component" value="Unassembled WGS sequence"/>
</dbReference>
<evidence type="ECO:0000256" key="1">
    <source>
        <dbReference type="SAM" id="MobiDB-lite"/>
    </source>
</evidence>
<name>A0ABP1GJD3_9EUKA</name>
<sequence length="754" mass="86190">MNSQLLRSRIANCPKATNQEIALFLQRNYVEYKQYSAQAFLRLIDKHRAITTQCSPDSVLTSLSRVEHTSIDVSRSSHQPLQQVFQTTSKYQVRQSEILQIVLNISSPRDCELIKTGSKHFQLKQVEDQFVLSFEADKKGVYICNLKLVTENVVTESIFEAEVLKPESQIEKLQLQLEELKKTANKIAPLETYKSDVTKREFSMNELYTSRQSALRDKYSTIAKSQPSTVISPSPVPHQPQIQPIQQQQTQKQNVQQSALKDKLKMKMEQLNLNQKHVQNDPFDGLIDEQMVHTSAFPREISVQKFDLEPEEEIINTEQMKKLMLNKIKTNQNEDEKVDIQASTSASQLKDRLKNKMKAQKAPENLTASQMIEKLMKEQQKEIPIIPVPEIKKEPETNVKTEEKAEIQPSISASQLKDRFKNKLKREPAKTADSLSTSEVIDNIMKQQQTQQPKENIIPPNVEKQIPEPIIAPISQPVPEQKEEVTIGQQPNFSASQLKDRFKKKLKPTAQPDLGQKFIQNDPFDDEPIEFTKQPAQSLVLNKMKTPSIEAEQAADSIINQFKSSSLTTKPLEIKKDVKKPAQNIDDLDFEEKPVAKPLEIKKDVKKPAQNIDDLDFEEKPAAKPLEIKKDIKMPAQNIDDLDFDEPQNNDAFSTPNQNVNIKLKSHLSASKKTPLSIDDIEDDINVSPLQNAASIKHFTIDSPLNNQTVQNNNEEMIEQNWRENAEQYNKKFGCNFEPVIFSELQNAIKLMKE</sequence>
<proteinExistence type="predicted"/>
<feature type="compositionally biased region" description="Low complexity" evidence="1">
    <location>
        <begin position="239"/>
        <end position="258"/>
    </location>
</feature>
<organism evidence="2 3">
    <name type="scientific">Hexamita inflata</name>
    <dbReference type="NCBI Taxonomy" id="28002"/>
    <lineage>
        <taxon>Eukaryota</taxon>
        <taxon>Metamonada</taxon>
        <taxon>Diplomonadida</taxon>
        <taxon>Hexamitidae</taxon>
        <taxon>Hexamitinae</taxon>
        <taxon>Hexamita</taxon>
    </lineage>
</organism>
<gene>
    <name evidence="2" type="ORF">HINF_LOCUS739</name>
</gene>
<evidence type="ECO:0000313" key="3">
    <source>
        <dbReference type="Proteomes" id="UP001642409"/>
    </source>
</evidence>
<evidence type="ECO:0000313" key="2">
    <source>
        <dbReference type="EMBL" id="CAL5970799.1"/>
    </source>
</evidence>
<feature type="region of interest" description="Disordered" evidence="1">
    <location>
        <begin position="224"/>
        <end position="259"/>
    </location>
</feature>
<dbReference type="EMBL" id="CAXDID020000001">
    <property type="protein sequence ID" value="CAL5970799.1"/>
    <property type="molecule type" value="Genomic_DNA"/>
</dbReference>
<comment type="caution">
    <text evidence="2">The sequence shown here is derived from an EMBL/GenBank/DDBJ whole genome shotgun (WGS) entry which is preliminary data.</text>
</comment>
<protein>
    <submittedName>
        <fullName evidence="2">Hypothetical_protein</fullName>
    </submittedName>
</protein>
<accession>A0ABP1GJD3</accession>
<keyword evidence="3" id="KW-1185">Reference proteome</keyword>